<dbReference type="Proteomes" id="UP000254508">
    <property type="component" value="Plasmid unnamed"/>
</dbReference>
<dbReference type="AlphaFoldDB" id="A0A345YJB3"/>
<evidence type="ECO:0000313" key="2">
    <source>
        <dbReference type="Proteomes" id="UP000254508"/>
    </source>
</evidence>
<gene>
    <name evidence="1" type="ORF">DVR09_16305</name>
</gene>
<geneLocation type="plasmid" evidence="1 2">
    <name>unnamed</name>
</geneLocation>
<dbReference type="EMBL" id="CP031358">
    <property type="protein sequence ID" value="AXK44015.1"/>
    <property type="molecule type" value="Genomic_DNA"/>
</dbReference>
<reference evidence="1 2" key="1">
    <citation type="submission" date="2018-07" db="EMBL/GenBank/DDBJ databases">
        <title>Genome sequence of Erythrobacter strain YH-07, an antagonistic bacterium isolated from Yellow Sea.</title>
        <authorList>
            <person name="Tang T."/>
            <person name="Liu Q."/>
            <person name="Sun X."/>
        </authorList>
    </citation>
    <scope>NUCLEOTIDE SEQUENCE [LARGE SCALE GENOMIC DNA]</scope>
    <source>
        <strain evidence="1 2">YH-07</strain>
        <plasmid evidence="1 2">unnamed</plasmid>
    </source>
</reference>
<sequence length="143" mass="15423">MNLDTTVKKGQSGWEASTRIALPAVIQAEGDRSPMGGPPAPAFLEINTHKRTSGGIVTSASVFFVSEGCRTSSYGSGYQSGTYADGAGDYHRTVRFEKARVTEKKVREFHEESLKVLPEILAQVATHYGVATADDLFKEVEPA</sequence>
<accession>A0A345YJB3</accession>
<dbReference type="RefSeq" id="WP_115418328.1">
    <property type="nucleotide sequence ID" value="NZ_CP031358.1"/>
</dbReference>
<dbReference type="KEGG" id="err:DVR09_16305"/>
<proteinExistence type="predicted"/>
<name>A0A345YJB3_9SPHN</name>
<protein>
    <submittedName>
        <fullName evidence="1">Uncharacterized protein</fullName>
    </submittedName>
</protein>
<organism evidence="1 2">
    <name type="scientific">Erythrobacter aureus</name>
    <dbReference type="NCBI Taxonomy" id="2182384"/>
    <lineage>
        <taxon>Bacteria</taxon>
        <taxon>Pseudomonadati</taxon>
        <taxon>Pseudomonadota</taxon>
        <taxon>Alphaproteobacteria</taxon>
        <taxon>Sphingomonadales</taxon>
        <taxon>Erythrobacteraceae</taxon>
        <taxon>Erythrobacter/Porphyrobacter group</taxon>
        <taxon>Erythrobacter</taxon>
    </lineage>
</organism>
<keyword evidence="1" id="KW-0614">Plasmid</keyword>
<keyword evidence="2" id="KW-1185">Reference proteome</keyword>
<evidence type="ECO:0000313" key="1">
    <source>
        <dbReference type="EMBL" id="AXK44015.1"/>
    </source>
</evidence>